<protein>
    <recommendedName>
        <fullName evidence="3">LRAT domain-containing protein</fullName>
    </recommendedName>
</protein>
<organism evidence="1 2">
    <name type="scientific">Phormidium tenue NIES-30</name>
    <dbReference type="NCBI Taxonomy" id="549789"/>
    <lineage>
        <taxon>Bacteria</taxon>
        <taxon>Bacillati</taxon>
        <taxon>Cyanobacteriota</taxon>
        <taxon>Cyanophyceae</taxon>
        <taxon>Oscillatoriophycideae</taxon>
        <taxon>Oscillatoriales</taxon>
        <taxon>Oscillatoriaceae</taxon>
        <taxon>Phormidium</taxon>
    </lineage>
</organism>
<dbReference type="Gene3D" id="3.90.1720.10">
    <property type="entry name" value="endopeptidase domain like (from Nostoc punctiforme)"/>
    <property type="match status" value="1"/>
</dbReference>
<sequence>MGIGEHELTNVLDDISCSANASSQFYGRLLNWKGQDGFWHYGIGLSDAKIFDTGRGFKSFESHHVKAKFVKHVDAIAFSPEKTIQRLVYAVNRFREWEYGLLGWNCEHLARLVATNRAISYEVKKQPWPIPDLNHNGKHPHAKEDFYNYLQQNAPELTVRS</sequence>
<dbReference type="EMBL" id="MRCG01000018">
    <property type="protein sequence ID" value="OKH45185.1"/>
    <property type="molecule type" value="Genomic_DNA"/>
</dbReference>
<dbReference type="OrthoDB" id="7949332at2"/>
<gene>
    <name evidence="1" type="ORF">NIES30_20630</name>
</gene>
<name>A0A1U7J0U3_9CYAN</name>
<reference evidence="1 2" key="1">
    <citation type="submission" date="2016-11" db="EMBL/GenBank/DDBJ databases">
        <title>Draft Genome Sequences of Nine Cyanobacterial Strains from Diverse Habitats.</title>
        <authorList>
            <person name="Zhu T."/>
            <person name="Hou S."/>
            <person name="Lu X."/>
            <person name="Hess W.R."/>
        </authorList>
    </citation>
    <scope>NUCLEOTIDE SEQUENCE [LARGE SCALE GENOMIC DNA]</scope>
    <source>
        <strain evidence="1 2">NIES-30</strain>
    </source>
</reference>
<dbReference type="STRING" id="549789.NIES30_20630"/>
<evidence type="ECO:0000313" key="2">
    <source>
        <dbReference type="Proteomes" id="UP000185557"/>
    </source>
</evidence>
<accession>A0A1U7J0U3</accession>
<dbReference type="Proteomes" id="UP000185557">
    <property type="component" value="Unassembled WGS sequence"/>
</dbReference>
<dbReference type="AlphaFoldDB" id="A0A1U7J0U3"/>
<evidence type="ECO:0000313" key="1">
    <source>
        <dbReference type="EMBL" id="OKH45185.1"/>
    </source>
</evidence>
<dbReference type="RefSeq" id="WP_073610336.1">
    <property type="nucleotide sequence ID" value="NZ_MRCG01000018.1"/>
</dbReference>
<keyword evidence="2" id="KW-1185">Reference proteome</keyword>
<proteinExistence type="predicted"/>
<comment type="caution">
    <text evidence="1">The sequence shown here is derived from an EMBL/GenBank/DDBJ whole genome shotgun (WGS) entry which is preliminary data.</text>
</comment>
<evidence type="ECO:0008006" key="3">
    <source>
        <dbReference type="Google" id="ProtNLM"/>
    </source>
</evidence>